<accession>A0A917X8P1</accession>
<evidence type="ECO:0000256" key="1">
    <source>
        <dbReference type="SAM" id="MobiDB-lite"/>
    </source>
</evidence>
<name>A0A917X8P1_9ACTN</name>
<keyword evidence="3" id="KW-1185">Reference proteome</keyword>
<dbReference type="EMBL" id="BMPI01000145">
    <property type="protein sequence ID" value="GGM90431.1"/>
    <property type="molecule type" value="Genomic_DNA"/>
</dbReference>
<dbReference type="Proteomes" id="UP000642070">
    <property type="component" value="Unassembled WGS sequence"/>
</dbReference>
<dbReference type="AlphaFoldDB" id="A0A917X8P1"/>
<reference evidence="2" key="1">
    <citation type="journal article" date="2014" name="Int. J. Syst. Evol. Microbiol.">
        <title>Complete genome sequence of Corynebacterium casei LMG S-19264T (=DSM 44701T), isolated from a smear-ripened cheese.</title>
        <authorList>
            <consortium name="US DOE Joint Genome Institute (JGI-PGF)"/>
            <person name="Walter F."/>
            <person name="Albersmeier A."/>
            <person name="Kalinowski J."/>
            <person name="Ruckert C."/>
        </authorList>
    </citation>
    <scope>NUCLEOTIDE SEQUENCE</scope>
    <source>
        <strain evidence="2">JCM 19831</strain>
    </source>
</reference>
<evidence type="ECO:0000313" key="2">
    <source>
        <dbReference type="EMBL" id="GGM90431.1"/>
    </source>
</evidence>
<proteinExistence type="predicted"/>
<gene>
    <name evidence="2" type="ORF">GCM10007977_110570</name>
</gene>
<sequence length="69" mass="7260">MPPPQQQPTRSAPAATADALTRTHRGRSAAALNHRGRPGRGDADPPPQLLRHGAIKAAATPRRRPVDSG</sequence>
<evidence type="ECO:0000313" key="3">
    <source>
        <dbReference type="Proteomes" id="UP000642070"/>
    </source>
</evidence>
<organism evidence="2 3">
    <name type="scientific">Dactylosporangium sucinum</name>
    <dbReference type="NCBI Taxonomy" id="1424081"/>
    <lineage>
        <taxon>Bacteria</taxon>
        <taxon>Bacillati</taxon>
        <taxon>Actinomycetota</taxon>
        <taxon>Actinomycetes</taxon>
        <taxon>Micromonosporales</taxon>
        <taxon>Micromonosporaceae</taxon>
        <taxon>Dactylosporangium</taxon>
    </lineage>
</organism>
<protein>
    <submittedName>
        <fullName evidence="2">Uncharacterized protein</fullName>
    </submittedName>
</protein>
<comment type="caution">
    <text evidence="2">The sequence shown here is derived from an EMBL/GenBank/DDBJ whole genome shotgun (WGS) entry which is preliminary data.</text>
</comment>
<reference evidence="2" key="2">
    <citation type="submission" date="2020-09" db="EMBL/GenBank/DDBJ databases">
        <authorList>
            <person name="Sun Q."/>
            <person name="Ohkuma M."/>
        </authorList>
    </citation>
    <scope>NUCLEOTIDE SEQUENCE</scope>
    <source>
        <strain evidence="2">JCM 19831</strain>
    </source>
</reference>
<feature type="region of interest" description="Disordered" evidence="1">
    <location>
        <begin position="1"/>
        <end position="69"/>
    </location>
</feature>